<dbReference type="AlphaFoldDB" id="A0A368Y311"/>
<dbReference type="OrthoDB" id="282960at2"/>
<accession>A0A368Y311</accession>
<dbReference type="Pfam" id="PF09998">
    <property type="entry name" value="DUF2239"/>
    <property type="match status" value="1"/>
</dbReference>
<dbReference type="EMBL" id="QPJK01000002">
    <property type="protein sequence ID" value="RCW74572.1"/>
    <property type="molecule type" value="Genomic_DNA"/>
</dbReference>
<evidence type="ECO:0000313" key="1">
    <source>
        <dbReference type="EMBL" id="RCW74572.1"/>
    </source>
</evidence>
<keyword evidence="2" id="KW-1185">Reference proteome</keyword>
<name>A0A368Y311_9BURK</name>
<evidence type="ECO:0000313" key="2">
    <source>
        <dbReference type="Proteomes" id="UP000252884"/>
    </source>
</evidence>
<gene>
    <name evidence="1" type="ORF">DES41_102895</name>
</gene>
<dbReference type="RefSeq" id="WP_114467655.1">
    <property type="nucleotide sequence ID" value="NZ_QPJK01000002.1"/>
</dbReference>
<evidence type="ECO:0008006" key="3">
    <source>
        <dbReference type="Google" id="ProtNLM"/>
    </source>
</evidence>
<dbReference type="InterPro" id="IPR018715">
    <property type="entry name" value="DUF2239"/>
</dbReference>
<dbReference type="Proteomes" id="UP000252884">
    <property type="component" value="Unassembled WGS sequence"/>
</dbReference>
<proteinExistence type="predicted"/>
<comment type="caution">
    <text evidence="1">The sequence shown here is derived from an EMBL/GenBank/DDBJ whole genome shotgun (WGS) entry which is preliminary data.</text>
</comment>
<organism evidence="1 2">
    <name type="scientific">Pseudorhodoferax soli</name>
    <dbReference type="NCBI Taxonomy" id="545864"/>
    <lineage>
        <taxon>Bacteria</taxon>
        <taxon>Pseudomonadati</taxon>
        <taxon>Pseudomonadota</taxon>
        <taxon>Betaproteobacteria</taxon>
        <taxon>Burkholderiales</taxon>
        <taxon>Comamonadaceae</taxon>
    </lineage>
</organism>
<sequence>MTSDSPPPDPAEPAVTAFLGHRRIGQGPRAAVTRAARRALATPAAASAPLLVFDDASGAPVELDLHGRVPATAAAQVEAAAPPPPPGRPRLGVVAREVTLLPQHWEWLALQPGGASVALRKLVHEARRTLAGQDAQRAAQERCYQFLRAIAGDLPGYEEALRALFRGDRAGFDAATAGWPSDVLAHGQRLAEGAFGAPQA</sequence>
<protein>
    <recommendedName>
        <fullName evidence="3">DUF2239 family protein</fullName>
    </recommendedName>
</protein>
<reference evidence="1 2" key="1">
    <citation type="submission" date="2018-07" db="EMBL/GenBank/DDBJ databases">
        <title>Genomic Encyclopedia of Type Strains, Phase IV (KMG-IV): sequencing the most valuable type-strain genomes for metagenomic binning, comparative biology and taxonomic classification.</title>
        <authorList>
            <person name="Goeker M."/>
        </authorList>
    </citation>
    <scope>NUCLEOTIDE SEQUENCE [LARGE SCALE GENOMIC DNA]</scope>
    <source>
        <strain evidence="1 2">DSM 21634</strain>
    </source>
</reference>